<feature type="compositionally biased region" description="Pro residues" evidence="5">
    <location>
        <begin position="193"/>
        <end position="206"/>
    </location>
</feature>
<reference evidence="6 7" key="1">
    <citation type="submission" date="2019-02" db="EMBL/GenBank/DDBJ databases">
        <title>Opniocepnalus argus genome.</title>
        <authorList>
            <person name="Zhou C."/>
            <person name="Xiao S."/>
        </authorList>
    </citation>
    <scope>NUCLEOTIDE SEQUENCE [LARGE SCALE GENOMIC DNA]</scope>
    <source>
        <strain evidence="6">OARG1902GOOAL</strain>
        <tissue evidence="6">Muscle</tissue>
    </source>
</reference>
<evidence type="ECO:0000256" key="3">
    <source>
        <dbReference type="ARBA" id="ARBA00023128"/>
    </source>
</evidence>
<proteinExistence type="inferred from homology"/>
<dbReference type="AlphaFoldDB" id="A0A6G1QKE0"/>
<reference evidence="7" key="2">
    <citation type="submission" date="2019-02" db="EMBL/GenBank/DDBJ databases">
        <title>Opniocepnalus argus Var Kimnra genome.</title>
        <authorList>
            <person name="Zhou C."/>
            <person name="Xiao S."/>
        </authorList>
    </citation>
    <scope>NUCLEOTIDE SEQUENCE [LARGE SCALE GENOMIC DNA]</scope>
</reference>
<dbReference type="Proteomes" id="UP000503349">
    <property type="component" value="Chromosome 18"/>
</dbReference>
<dbReference type="EMBL" id="CM015729">
    <property type="protein sequence ID" value="KAF3702773.1"/>
    <property type="molecule type" value="Genomic_DNA"/>
</dbReference>
<gene>
    <name evidence="6" type="ORF">EXN66_Car018461</name>
</gene>
<comment type="function">
    <text evidence="4">Plays a role in mitochondrial aerobic respiration. Regulates mitochondrial organization and fission.</text>
</comment>
<dbReference type="Pfam" id="PF05308">
    <property type="entry name" value="Mito_fiss_reg"/>
    <property type="match status" value="1"/>
</dbReference>
<evidence type="ECO:0000256" key="5">
    <source>
        <dbReference type="SAM" id="MobiDB-lite"/>
    </source>
</evidence>
<accession>A0A6G1QKE0</accession>
<dbReference type="GO" id="GO:0005739">
    <property type="term" value="C:mitochondrion"/>
    <property type="evidence" value="ECO:0007669"/>
    <property type="project" value="UniProtKB-SubCell"/>
</dbReference>
<evidence type="ECO:0000313" key="7">
    <source>
        <dbReference type="Proteomes" id="UP000503349"/>
    </source>
</evidence>
<name>A0A6G1QKE0_CHAAH</name>
<feature type="region of interest" description="Disordered" evidence="5">
    <location>
        <begin position="99"/>
        <end position="135"/>
    </location>
</feature>
<dbReference type="GO" id="GO:0000266">
    <property type="term" value="P:mitochondrial fission"/>
    <property type="evidence" value="ECO:0007669"/>
    <property type="project" value="UniProtKB-UniRule"/>
</dbReference>
<organism evidence="6 7">
    <name type="scientific">Channa argus</name>
    <name type="common">Northern snakehead</name>
    <name type="synonym">Ophicephalus argus</name>
    <dbReference type="NCBI Taxonomy" id="215402"/>
    <lineage>
        <taxon>Eukaryota</taxon>
        <taxon>Metazoa</taxon>
        <taxon>Chordata</taxon>
        <taxon>Craniata</taxon>
        <taxon>Vertebrata</taxon>
        <taxon>Euteleostomi</taxon>
        <taxon>Actinopterygii</taxon>
        <taxon>Neopterygii</taxon>
        <taxon>Teleostei</taxon>
        <taxon>Neoteleostei</taxon>
        <taxon>Acanthomorphata</taxon>
        <taxon>Anabantaria</taxon>
        <taxon>Anabantiformes</taxon>
        <taxon>Channoidei</taxon>
        <taxon>Channidae</taxon>
        <taxon>Channa</taxon>
    </lineage>
</organism>
<keyword evidence="7" id="KW-1185">Reference proteome</keyword>
<dbReference type="PANTHER" id="PTHR14215">
    <property type="entry name" value="PROTEIN OF UNKNOWN FUNCTION DUF729"/>
    <property type="match status" value="1"/>
</dbReference>
<evidence type="ECO:0000256" key="1">
    <source>
        <dbReference type="ARBA" id="ARBA00004173"/>
    </source>
</evidence>
<comment type="similarity">
    <text evidence="2 4">Belongs to the MTFR1 family.</text>
</comment>
<evidence type="ECO:0000256" key="4">
    <source>
        <dbReference type="RuleBase" id="RU369053"/>
    </source>
</evidence>
<sequence length="351" mass="38860">MSLVEDIVDVVRIVLEYFGVPPDMLVPVWDTQLCGRYRSIVRMIGSKLPLTPTPRVHFQVPLLTYRPHAYVDITVDTRAIPSFADVLWVLEDEGDSFAKTRNHLPPNSTVNRDVVRYSRPDPNQIQGGVRSVRQTADPDALKKITALENELLKLRAQIAMIVTAAPASESQNAPGTPVKFSPHPPALTSTPHCAPPPPPPPPPPPSTKSSSTETLSVVELIHRRKKNAKDLDRVQLKHQDSGLSRGLRDKGIPFMPDVLKELNKVKLRSVKRSPGGTPARRRRNKGTTALLNDPAALIAEALKQKFAHHCHNISSDKENSLELSPFGSPETPKVPQHSRRSQGRFTGYPIK</sequence>
<evidence type="ECO:0000256" key="2">
    <source>
        <dbReference type="ARBA" id="ARBA00005807"/>
    </source>
</evidence>
<keyword evidence="3 4" id="KW-0496">Mitochondrion</keyword>
<comment type="subcellular location">
    <subcellularLocation>
        <location evidence="1 4">Mitochondrion</location>
    </subcellularLocation>
</comment>
<dbReference type="PANTHER" id="PTHR14215:SF2">
    <property type="entry name" value="MITOCHONDRIAL FISSION REGULATOR 2"/>
    <property type="match status" value="1"/>
</dbReference>
<dbReference type="OrthoDB" id="2133332at2759"/>
<feature type="region of interest" description="Disordered" evidence="5">
    <location>
        <begin position="167"/>
        <end position="214"/>
    </location>
</feature>
<feature type="region of interest" description="Disordered" evidence="5">
    <location>
        <begin position="313"/>
        <end position="351"/>
    </location>
</feature>
<dbReference type="InterPro" id="IPR007972">
    <property type="entry name" value="Mtfr1"/>
</dbReference>
<protein>
    <recommendedName>
        <fullName evidence="4">Mitochondrial fission regulator</fullName>
    </recommendedName>
</protein>
<evidence type="ECO:0000313" key="6">
    <source>
        <dbReference type="EMBL" id="KAF3702773.1"/>
    </source>
</evidence>
<dbReference type="GO" id="GO:0009060">
    <property type="term" value="P:aerobic respiration"/>
    <property type="evidence" value="ECO:0007669"/>
    <property type="project" value="UniProtKB-UniRule"/>
</dbReference>